<sequence>MKHDRKYGTAAIVTAFMEQSGDLLDPMLRLSVERGGKPEGTLKSAAVQLTQGCYILKALLFPPIDAILTDMDYLFS</sequence>
<reference evidence="1 2" key="1">
    <citation type="submission" date="2021-03" db="EMBL/GenBank/DDBJ databases">
        <title>Paenibacillus artemisicola MWE-103 whole genome sequence.</title>
        <authorList>
            <person name="Ham Y.J."/>
        </authorList>
    </citation>
    <scope>NUCLEOTIDE SEQUENCE [LARGE SCALE GENOMIC DNA]</scope>
    <source>
        <strain evidence="1 2">MWE-103</strain>
    </source>
</reference>
<gene>
    <name evidence="1" type="ORF">I8J29_30470</name>
</gene>
<accession>A0ABS3WJJ9</accession>
<name>A0ABS3WJJ9_9BACL</name>
<evidence type="ECO:0000313" key="1">
    <source>
        <dbReference type="EMBL" id="MBO7748508.1"/>
    </source>
</evidence>
<evidence type="ECO:0000313" key="2">
    <source>
        <dbReference type="Proteomes" id="UP000670947"/>
    </source>
</evidence>
<dbReference type="Proteomes" id="UP000670947">
    <property type="component" value="Unassembled WGS sequence"/>
</dbReference>
<dbReference type="EMBL" id="JAGGDJ010000060">
    <property type="protein sequence ID" value="MBO7748508.1"/>
    <property type="molecule type" value="Genomic_DNA"/>
</dbReference>
<protein>
    <submittedName>
        <fullName evidence="1">Uncharacterized protein</fullName>
    </submittedName>
</protein>
<proteinExistence type="predicted"/>
<keyword evidence="2" id="KW-1185">Reference proteome</keyword>
<organism evidence="1 2">
    <name type="scientific">Paenibacillus artemisiicola</name>
    <dbReference type="NCBI Taxonomy" id="1172618"/>
    <lineage>
        <taxon>Bacteria</taxon>
        <taxon>Bacillati</taxon>
        <taxon>Bacillota</taxon>
        <taxon>Bacilli</taxon>
        <taxon>Bacillales</taxon>
        <taxon>Paenibacillaceae</taxon>
        <taxon>Paenibacillus</taxon>
    </lineage>
</organism>
<dbReference type="RefSeq" id="WP_208851058.1">
    <property type="nucleotide sequence ID" value="NZ_JAGGDJ010000060.1"/>
</dbReference>
<comment type="caution">
    <text evidence="1">The sequence shown here is derived from an EMBL/GenBank/DDBJ whole genome shotgun (WGS) entry which is preliminary data.</text>
</comment>